<dbReference type="InterPro" id="IPR048964">
    <property type="entry name" value="ArgZ/ArgE-like_C_1st"/>
</dbReference>
<dbReference type="NCBIfam" id="TIGR00300">
    <property type="entry name" value="TIGR00300 family protein"/>
    <property type="match status" value="1"/>
</dbReference>
<dbReference type="AlphaFoldDB" id="A0A223D3X5"/>
<dbReference type="InterPro" id="IPR048963">
    <property type="entry name" value="ArgZ/ArgE-like_C_2nd"/>
</dbReference>
<dbReference type="Proteomes" id="UP000214688">
    <property type="component" value="Chromosome"/>
</dbReference>
<evidence type="ECO:0000259" key="1">
    <source>
        <dbReference type="Pfam" id="PF21570"/>
    </source>
</evidence>
<organism evidence="3 4">
    <name type="scientific">Tumebacillus algifaecis</name>
    <dbReference type="NCBI Taxonomy" id="1214604"/>
    <lineage>
        <taxon>Bacteria</taxon>
        <taxon>Bacillati</taxon>
        <taxon>Bacillota</taxon>
        <taxon>Bacilli</taxon>
        <taxon>Bacillales</taxon>
        <taxon>Alicyclobacillaceae</taxon>
        <taxon>Tumebacillus</taxon>
    </lineage>
</organism>
<dbReference type="Pfam" id="PF21571">
    <property type="entry name" value="ArgZ-like_C_1st"/>
    <property type="match status" value="1"/>
</dbReference>
<feature type="domain" description="Arginine dihydrolase ArgZ/ArgE-like C-terminal first subdomain" evidence="2">
    <location>
        <begin position="111"/>
        <end position="193"/>
    </location>
</feature>
<dbReference type="KEGG" id="tab:CIG75_16070"/>
<keyword evidence="4" id="KW-1185">Reference proteome</keyword>
<feature type="domain" description="Arginine dihydrolase ArgZ/ArgE-like C-terminal second subdomain" evidence="1">
    <location>
        <begin position="194"/>
        <end position="406"/>
    </location>
</feature>
<dbReference type="Gene3D" id="2.40.420.10">
    <property type="entry name" value="conserved putative lor/sdh protein from methanococcus maripaludis s2 domain"/>
    <property type="match status" value="1"/>
</dbReference>
<dbReference type="Gene3D" id="3.40.50.10690">
    <property type="entry name" value="putative lor/sdh protein like domains"/>
    <property type="match status" value="1"/>
</dbReference>
<evidence type="ECO:0000313" key="3">
    <source>
        <dbReference type="EMBL" id="ASS76312.1"/>
    </source>
</evidence>
<dbReference type="SUPFAM" id="SSF52467">
    <property type="entry name" value="DHS-like NAD/FAD-binding domain"/>
    <property type="match status" value="1"/>
</dbReference>
<evidence type="ECO:0000313" key="4">
    <source>
        <dbReference type="Proteomes" id="UP000214688"/>
    </source>
</evidence>
<protein>
    <submittedName>
        <fullName evidence="3">TIGR00300 family protein</fullName>
    </submittedName>
</protein>
<sequence>MMVGNCILKGSIMTREVMFQMFIQEVFELHAHTPTLLDLEDLAGREDAHLELHGTKPMRFSIYVAPERLEEVSALFIEQGCKRLHSTELKVEAAPKDGVVPDDFHSTSNKPTFIFRSGQWIPVNRLRMDGVITFDEKDTPYCNLMRDVKAGEDVVVGHGGIRIAFLDLPTKNEEEFGFMQGEVSSERQNPVLIRKIAKDMKAIRDRGGRIVFVAGPGVIHTGGMTPFCGLIEKGYVQAVLSGNALATHDIENALYSTSLGINTQTADIVSGGHRHHLQAINRMRYHGSIANAVHAGELQTGIMYTLVKHGIPFSLAGSIRDDGPLPDTEMDLCAAQARYSELVQGTDMVVIISTMLHAIGTANMIPATCKTICVDINPAVVSKLADRGSTQTIGIVTDAGLFVEQLNRELDLYEAR</sequence>
<dbReference type="InterPro" id="IPR005239">
    <property type="entry name" value="ArgZ/ArgE-like"/>
</dbReference>
<name>A0A223D3X5_9BACL</name>
<dbReference type="EMBL" id="CP022657">
    <property type="protein sequence ID" value="ASS76312.1"/>
    <property type="molecule type" value="Genomic_DNA"/>
</dbReference>
<dbReference type="InterPro" id="IPR029035">
    <property type="entry name" value="DHS-like_NAD/FAD-binding_dom"/>
</dbReference>
<dbReference type="Pfam" id="PF21570">
    <property type="entry name" value="ArgZ-like_C_2nd"/>
    <property type="match status" value="1"/>
</dbReference>
<evidence type="ECO:0000259" key="2">
    <source>
        <dbReference type="Pfam" id="PF21571"/>
    </source>
</evidence>
<gene>
    <name evidence="3" type="ORF">CIG75_16070</name>
</gene>
<reference evidence="3 4" key="1">
    <citation type="journal article" date="2015" name="Int. J. Syst. Evol. Microbiol.">
        <title>Tumebacillus algifaecis sp. nov., isolated from decomposing algal scum.</title>
        <authorList>
            <person name="Wu Y.F."/>
            <person name="Zhang B."/>
            <person name="Xing P."/>
            <person name="Wu Q.L."/>
            <person name="Liu S.J."/>
        </authorList>
    </citation>
    <scope>NUCLEOTIDE SEQUENCE [LARGE SCALE GENOMIC DNA]</scope>
    <source>
        <strain evidence="3 4">THMBR28</strain>
    </source>
</reference>
<accession>A0A223D3X5</accession>
<proteinExistence type="predicted"/>